<proteinExistence type="predicted"/>
<feature type="chain" id="PRO_5003479381" evidence="1">
    <location>
        <begin position="28"/>
        <end position="106"/>
    </location>
</feature>
<dbReference type="STRING" id="873449.STRCR_1273"/>
<protein>
    <submittedName>
        <fullName evidence="2">Uncharacterized protein</fullName>
    </submittedName>
</protein>
<keyword evidence="3" id="KW-1185">Reference proteome</keyword>
<dbReference type="AlphaFoldDB" id="G5JML1"/>
<sequence>MKSPIKKILLTSALAGAMLVASSTVSALGLTETNRYGTAPNPNYYRTCYDLNVHNVDINDNVIQTEGTDFTQYYWRGDSSSSSTTYDSKTGITTTTYFTVRYWEAK</sequence>
<feature type="signal peptide" evidence="1">
    <location>
        <begin position="1"/>
        <end position="27"/>
    </location>
</feature>
<dbReference type="EMBL" id="AEUV02000002">
    <property type="protein sequence ID" value="EHI74916.1"/>
    <property type="molecule type" value="Genomic_DNA"/>
</dbReference>
<gene>
    <name evidence="2" type="ORF">STRCR_1273</name>
</gene>
<dbReference type="Proteomes" id="UP000004322">
    <property type="component" value="Unassembled WGS sequence"/>
</dbReference>
<name>G5JML1_STRCG</name>
<evidence type="ECO:0000313" key="2">
    <source>
        <dbReference type="EMBL" id="EHI74916.1"/>
    </source>
</evidence>
<dbReference type="RefSeq" id="WP_004228782.1">
    <property type="nucleotide sequence ID" value="NZ_AEUV02000002.1"/>
</dbReference>
<reference evidence="2" key="1">
    <citation type="submission" date="2011-07" db="EMBL/GenBank/DDBJ databases">
        <authorList>
            <person name="Stanhope M.J."/>
            <person name="Durkin A.S."/>
            <person name="Hostetler J."/>
            <person name="Kim M."/>
            <person name="Radune D."/>
            <person name="Singh I."/>
            <person name="Town C.D."/>
        </authorList>
    </citation>
    <scope>NUCLEOTIDE SEQUENCE [LARGE SCALE GENOMIC DNA]</scope>
    <source>
        <strain evidence="2">HS-6</strain>
    </source>
</reference>
<evidence type="ECO:0000313" key="3">
    <source>
        <dbReference type="Proteomes" id="UP000004322"/>
    </source>
</evidence>
<accession>G5JML1</accession>
<evidence type="ECO:0000256" key="1">
    <source>
        <dbReference type="SAM" id="SignalP"/>
    </source>
</evidence>
<organism evidence="2 3">
    <name type="scientific">Streptococcus criceti HS-6</name>
    <dbReference type="NCBI Taxonomy" id="873449"/>
    <lineage>
        <taxon>Bacteria</taxon>
        <taxon>Bacillati</taxon>
        <taxon>Bacillota</taxon>
        <taxon>Bacilli</taxon>
        <taxon>Lactobacillales</taxon>
        <taxon>Streptococcaceae</taxon>
        <taxon>Streptococcus</taxon>
    </lineage>
</organism>
<keyword evidence="1" id="KW-0732">Signal</keyword>
<comment type="caution">
    <text evidence="2">The sequence shown here is derived from an EMBL/GenBank/DDBJ whole genome shotgun (WGS) entry which is preliminary data.</text>
</comment>
<dbReference type="OrthoDB" id="2235598at2"/>